<proteinExistence type="predicted"/>
<dbReference type="Pfam" id="PF12412">
    <property type="entry name" value="DUF3667"/>
    <property type="match status" value="1"/>
</dbReference>
<sequence>MEKPAEDFPLYADPIPGPDEHVHCLNCGHRFAPKANFCAHCGQGNKPRRLQVGLLLSDFLEGYMNWEGKLWKTFPLLFYRPWQLTIAFLYGRRKRYIHPARLYLFTSLFYFFTVSLLVPTDVIDTAFQRADALGIQMGGGADDGEAEGVAASSTRQRYFYLRQRAIDPDVSLEAFQESLSETMSWDSSYSPIVSVEGLRRFFANSSTYVGNVLRNLPLMMFVLLPIFGLLLVLMLWRRPFFYADHIIHAFHIHAFAYLFYGLAFIYNYLGWVGSDYAAWFSFFWVSMLGFGSLKKVYRLGFWSTTWRFILLGTLYGSVLLLALGLVFWLTFRYQ</sequence>
<feature type="transmembrane region" description="Helical" evidence="1">
    <location>
        <begin position="102"/>
        <end position="119"/>
    </location>
</feature>
<dbReference type="RefSeq" id="WP_009056583.1">
    <property type="nucleotide sequence ID" value="NZ_AJYA01000042.1"/>
</dbReference>
<name>I5BY56_9BACT</name>
<feature type="transmembrane region" description="Helical" evidence="1">
    <location>
        <begin position="276"/>
        <end position="296"/>
    </location>
</feature>
<keyword evidence="1" id="KW-0472">Membrane</keyword>
<protein>
    <recommendedName>
        <fullName evidence="4">DUF3667 domain-containing protein</fullName>
    </recommendedName>
</protein>
<organism evidence="2 3">
    <name type="scientific">Nitritalea halalkaliphila LW7</name>
    <dbReference type="NCBI Taxonomy" id="1189621"/>
    <lineage>
        <taxon>Bacteria</taxon>
        <taxon>Pseudomonadati</taxon>
        <taxon>Bacteroidota</taxon>
        <taxon>Cytophagia</taxon>
        <taxon>Cytophagales</taxon>
        <taxon>Cyclobacteriaceae</taxon>
        <taxon>Nitritalea</taxon>
    </lineage>
</organism>
<comment type="caution">
    <text evidence="2">The sequence shown here is derived from an EMBL/GenBank/DDBJ whole genome shotgun (WGS) entry which is preliminary data.</text>
</comment>
<dbReference type="STRING" id="1189621.A3SI_15970"/>
<evidence type="ECO:0008006" key="4">
    <source>
        <dbReference type="Google" id="ProtNLM"/>
    </source>
</evidence>
<feature type="transmembrane region" description="Helical" evidence="1">
    <location>
        <begin position="216"/>
        <end position="236"/>
    </location>
</feature>
<keyword evidence="3" id="KW-1185">Reference proteome</keyword>
<evidence type="ECO:0000313" key="3">
    <source>
        <dbReference type="Proteomes" id="UP000005551"/>
    </source>
</evidence>
<keyword evidence="1" id="KW-1133">Transmembrane helix</keyword>
<gene>
    <name evidence="2" type="ORF">A3SI_15970</name>
</gene>
<dbReference type="AlphaFoldDB" id="I5BY56"/>
<feature type="transmembrane region" description="Helical" evidence="1">
    <location>
        <begin position="308"/>
        <end position="331"/>
    </location>
</feature>
<keyword evidence="1" id="KW-0812">Transmembrane</keyword>
<evidence type="ECO:0000313" key="2">
    <source>
        <dbReference type="EMBL" id="EIM74508.1"/>
    </source>
</evidence>
<feature type="transmembrane region" description="Helical" evidence="1">
    <location>
        <begin position="248"/>
        <end position="270"/>
    </location>
</feature>
<dbReference type="Proteomes" id="UP000005551">
    <property type="component" value="Unassembled WGS sequence"/>
</dbReference>
<dbReference type="EMBL" id="AJYA01000042">
    <property type="protein sequence ID" value="EIM74508.1"/>
    <property type="molecule type" value="Genomic_DNA"/>
</dbReference>
<reference evidence="2 3" key="1">
    <citation type="submission" date="2012-05" db="EMBL/GenBank/DDBJ databases">
        <title>Genome sequence of Nitritalea halalkaliphila LW7.</title>
        <authorList>
            <person name="Jangir P.K."/>
            <person name="Singh A."/>
            <person name="Shivaji S."/>
            <person name="Sharma R."/>
        </authorList>
    </citation>
    <scope>NUCLEOTIDE SEQUENCE [LARGE SCALE GENOMIC DNA]</scope>
    <source>
        <strain evidence="2 3">LW7</strain>
    </source>
</reference>
<evidence type="ECO:0000256" key="1">
    <source>
        <dbReference type="SAM" id="Phobius"/>
    </source>
</evidence>
<accession>I5BY56</accession>
<dbReference type="InterPro" id="IPR022134">
    <property type="entry name" value="DUF3667"/>
</dbReference>